<gene>
    <name evidence="2" type="ordered locus">Krad_2513</name>
</gene>
<sequence length="114" mass="11697">MVLLGVRRLTGACPAIHRLVPALPTRGCDRSGCSSCSGASRLCRTNRRGHGRLPGSCCAAAAVAGVIGFAHRPLGVELAHRRITLRSLRRATDTSVHAAGSNSGLDPSTEAAGS</sequence>
<dbReference type="AlphaFoldDB" id="A6WAZ9"/>
<evidence type="ECO:0000313" key="2">
    <source>
        <dbReference type="EMBL" id="ABS03988.1"/>
    </source>
</evidence>
<dbReference type="STRING" id="266940.Krad_2513"/>
<name>A6WAZ9_KINRD</name>
<dbReference type="KEGG" id="kra:Krad_2513"/>
<feature type="region of interest" description="Disordered" evidence="1">
    <location>
        <begin position="91"/>
        <end position="114"/>
    </location>
</feature>
<accession>A6WAZ9</accession>
<reference evidence="3" key="1">
    <citation type="journal article" date="2008" name="PLoS ONE">
        <title>Survival in nuclear waste, extreme resistance, and potential applications gleaned from the genome sequence of Kineococcus radiotolerans SRS30216.</title>
        <authorList>
            <person name="Bagwell C.E."/>
            <person name="Bhat S."/>
            <person name="Hawkins G.M."/>
            <person name="Smith B.W."/>
            <person name="Biswas T."/>
            <person name="Hoover T.R."/>
            <person name="Saunders E."/>
            <person name="Han C.S."/>
            <person name="Tsodikov O.V."/>
            <person name="Shimkets L.J."/>
        </authorList>
    </citation>
    <scope>NUCLEOTIDE SEQUENCE [LARGE SCALE GENOMIC DNA]</scope>
    <source>
        <strain evidence="3">ATCC BAA-149 / DSM 14245 / SRS30216</strain>
    </source>
</reference>
<dbReference type="Proteomes" id="UP000001116">
    <property type="component" value="Chromosome"/>
</dbReference>
<organism evidence="2 3">
    <name type="scientific">Kineococcus radiotolerans (strain ATCC BAA-149 / DSM 14245 / SRS30216)</name>
    <dbReference type="NCBI Taxonomy" id="266940"/>
    <lineage>
        <taxon>Bacteria</taxon>
        <taxon>Bacillati</taxon>
        <taxon>Actinomycetota</taxon>
        <taxon>Actinomycetes</taxon>
        <taxon>Kineosporiales</taxon>
        <taxon>Kineosporiaceae</taxon>
        <taxon>Kineococcus</taxon>
    </lineage>
</organism>
<evidence type="ECO:0000256" key="1">
    <source>
        <dbReference type="SAM" id="MobiDB-lite"/>
    </source>
</evidence>
<proteinExistence type="predicted"/>
<evidence type="ECO:0000313" key="3">
    <source>
        <dbReference type="Proteomes" id="UP000001116"/>
    </source>
</evidence>
<protein>
    <submittedName>
        <fullName evidence="2">Uncharacterized protein</fullName>
    </submittedName>
</protein>
<dbReference type="HOGENOM" id="CLU_2117732_0_0_11"/>
<dbReference type="EMBL" id="CP000750">
    <property type="protein sequence ID" value="ABS03988.1"/>
    <property type="molecule type" value="Genomic_DNA"/>
</dbReference>
<keyword evidence="3" id="KW-1185">Reference proteome</keyword>